<reference evidence="1 2" key="1">
    <citation type="journal article" date="2011" name="Genome Res.">
        <title>Phylogeny-wide analysis of social amoeba genomes highlights ancient origins for complex intercellular communication.</title>
        <authorList>
            <person name="Heidel A.J."/>
            <person name="Lawal H.M."/>
            <person name="Felder M."/>
            <person name="Schilde C."/>
            <person name="Helps N.R."/>
            <person name="Tunggal B."/>
            <person name="Rivero F."/>
            <person name="John U."/>
            <person name="Schleicher M."/>
            <person name="Eichinger L."/>
            <person name="Platzer M."/>
            <person name="Noegel A.A."/>
            <person name="Schaap P."/>
            <person name="Gloeckner G."/>
        </authorList>
    </citation>
    <scope>NUCLEOTIDE SEQUENCE [LARGE SCALE GENOMIC DNA]</scope>
    <source>
        <strain evidence="2">ATCC 26659 / Pp 5 / PN500</strain>
    </source>
</reference>
<dbReference type="EMBL" id="ADBJ01000002">
    <property type="protein sequence ID" value="EFA86563.1"/>
    <property type="molecule type" value="Genomic_DNA"/>
</dbReference>
<evidence type="ECO:0000313" key="2">
    <source>
        <dbReference type="Proteomes" id="UP000001396"/>
    </source>
</evidence>
<accession>D3AW90</accession>
<name>D3AW90_HETP5</name>
<dbReference type="RefSeq" id="XP_020438668.1">
    <property type="nucleotide sequence ID" value="XM_020571394.1"/>
</dbReference>
<dbReference type="GeneID" id="31355898"/>
<organism evidence="1 2">
    <name type="scientific">Heterostelium pallidum (strain ATCC 26659 / Pp 5 / PN500)</name>
    <name type="common">Cellular slime mold</name>
    <name type="synonym">Polysphondylium pallidum</name>
    <dbReference type="NCBI Taxonomy" id="670386"/>
    <lineage>
        <taxon>Eukaryota</taxon>
        <taxon>Amoebozoa</taxon>
        <taxon>Evosea</taxon>
        <taxon>Eumycetozoa</taxon>
        <taxon>Dictyostelia</taxon>
        <taxon>Acytosteliales</taxon>
        <taxon>Acytosteliaceae</taxon>
        <taxon>Heterostelium</taxon>
    </lineage>
</organism>
<evidence type="ECO:0000313" key="1">
    <source>
        <dbReference type="EMBL" id="EFA86563.1"/>
    </source>
</evidence>
<keyword evidence="2" id="KW-1185">Reference proteome</keyword>
<dbReference type="AlphaFoldDB" id="D3AW90"/>
<dbReference type="Proteomes" id="UP000001396">
    <property type="component" value="Unassembled WGS sequence"/>
</dbReference>
<comment type="caution">
    <text evidence="1">The sequence shown here is derived from an EMBL/GenBank/DDBJ whole genome shotgun (WGS) entry which is preliminary data.</text>
</comment>
<dbReference type="InParanoid" id="D3AW90"/>
<dbReference type="PANTHER" id="PTHR33524">
    <property type="entry name" value="C5ORF35"/>
    <property type="match status" value="1"/>
</dbReference>
<sequence length="141" mass="16371">MLHRFVRSVVGKTRWGNRLTPSEVEGAGGVEYFQNEQEKVDTFKAFLATQIYHRQNNGVGGVAKEEGESDEDYYDKSSVDHEEAGYVAYQPIKDEELFLNYRFNPANPYPAWYHQPDIEEAKRRWGKLEGFSLRTIASRLF</sequence>
<dbReference type="InterPro" id="IPR040415">
    <property type="entry name" value="SETD9"/>
</dbReference>
<gene>
    <name evidence="1" type="ORF">PPL_00364</name>
</gene>
<proteinExistence type="predicted"/>
<dbReference type="PANTHER" id="PTHR33524:SF1">
    <property type="entry name" value="SET DOMAIN-CONTAINING PROTEIN"/>
    <property type="match status" value="1"/>
</dbReference>
<protein>
    <submittedName>
        <fullName evidence="1">Uncharacterized protein</fullName>
    </submittedName>
</protein>